<name>A0A2N9I6I2_FAGSY</name>
<dbReference type="AlphaFoldDB" id="A0A2N9I6I2"/>
<reference evidence="1" key="1">
    <citation type="submission" date="2018-02" db="EMBL/GenBank/DDBJ databases">
        <authorList>
            <person name="Cohen D.B."/>
            <person name="Kent A.D."/>
        </authorList>
    </citation>
    <scope>NUCLEOTIDE SEQUENCE</scope>
</reference>
<evidence type="ECO:0000313" key="1">
    <source>
        <dbReference type="EMBL" id="SPD20018.1"/>
    </source>
</evidence>
<accession>A0A2N9I6I2</accession>
<sequence length="274" mass="30340">MSDFDVLGTVGKLALPTFCKVLDLRKSELGLVRYGPANRGHRGVFGPFEGSFPIGIPAGPDKFLAIREFLVVHECVFFPMCPGSQINLLRVRKTLCASVLPMSDSDDLGIVGKLALPTFLRYRPCTEASLGSQDMILRTEAVGMFLMPRGVVSSIQFLVWSMVLGQTLVKLGRTWSKLSKLLEMYPGLHFKGFRARWVLVGSETARSNLGQTSVNPSQTWSTLVKLGRTSGNVSRTFFLGVFDAVNPRRIRLTWFRLPRFGAEPEKIPGVKMGL</sequence>
<dbReference type="EMBL" id="OIVN01004927">
    <property type="protein sequence ID" value="SPD20018.1"/>
    <property type="molecule type" value="Genomic_DNA"/>
</dbReference>
<protein>
    <submittedName>
        <fullName evidence="1">Uncharacterized protein</fullName>
    </submittedName>
</protein>
<gene>
    <name evidence="1" type="ORF">FSB_LOCUS47900</name>
</gene>
<proteinExistence type="predicted"/>
<organism evidence="1">
    <name type="scientific">Fagus sylvatica</name>
    <name type="common">Beechnut</name>
    <dbReference type="NCBI Taxonomy" id="28930"/>
    <lineage>
        <taxon>Eukaryota</taxon>
        <taxon>Viridiplantae</taxon>
        <taxon>Streptophyta</taxon>
        <taxon>Embryophyta</taxon>
        <taxon>Tracheophyta</taxon>
        <taxon>Spermatophyta</taxon>
        <taxon>Magnoliopsida</taxon>
        <taxon>eudicotyledons</taxon>
        <taxon>Gunneridae</taxon>
        <taxon>Pentapetalae</taxon>
        <taxon>rosids</taxon>
        <taxon>fabids</taxon>
        <taxon>Fagales</taxon>
        <taxon>Fagaceae</taxon>
        <taxon>Fagus</taxon>
    </lineage>
</organism>